<keyword evidence="2 5" id="KW-0812">Transmembrane</keyword>
<dbReference type="RefSeq" id="WP_095909972.1">
    <property type="nucleotide sequence ID" value="NZ_CP022386.1"/>
</dbReference>
<dbReference type="OrthoDB" id="680700at2"/>
<dbReference type="GO" id="GO:0005886">
    <property type="term" value="C:plasma membrane"/>
    <property type="evidence" value="ECO:0007669"/>
    <property type="project" value="InterPro"/>
</dbReference>
<evidence type="ECO:0000256" key="1">
    <source>
        <dbReference type="ARBA" id="ARBA00004167"/>
    </source>
</evidence>
<evidence type="ECO:0000256" key="2">
    <source>
        <dbReference type="ARBA" id="ARBA00022692"/>
    </source>
</evidence>
<evidence type="ECO:0000256" key="5">
    <source>
        <dbReference type="SAM" id="Phobius"/>
    </source>
</evidence>
<evidence type="ECO:0000313" key="8">
    <source>
        <dbReference type="Proteomes" id="UP000217250"/>
    </source>
</evidence>
<organism evidence="7 8">
    <name type="scientific">Capnocytophaga gingivalis</name>
    <dbReference type="NCBI Taxonomy" id="1017"/>
    <lineage>
        <taxon>Bacteria</taxon>
        <taxon>Pseudomonadati</taxon>
        <taxon>Bacteroidota</taxon>
        <taxon>Flavobacteriia</taxon>
        <taxon>Flavobacteriales</taxon>
        <taxon>Flavobacteriaceae</taxon>
        <taxon>Capnocytophaga</taxon>
    </lineage>
</organism>
<evidence type="ECO:0000313" key="7">
    <source>
        <dbReference type="EMBL" id="ATA86618.1"/>
    </source>
</evidence>
<feature type="transmembrane region" description="Helical" evidence="5">
    <location>
        <begin position="12"/>
        <end position="32"/>
    </location>
</feature>
<dbReference type="InterPro" id="IPR007452">
    <property type="entry name" value="TamB_C"/>
</dbReference>
<keyword evidence="3 5" id="KW-1133">Transmembrane helix</keyword>
<evidence type="ECO:0000256" key="3">
    <source>
        <dbReference type="ARBA" id="ARBA00022989"/>
    </source>
</evidence>
<keyword evidence="4 5" id="KW-0472">Membrane</keyword>
<accession>A0A250FRD5</accession>
<dbReference type="EMBL" id="CP022386">
    <property type="protein sequence ID" value="ATA86618.1"/>
    <property type="molecule type" value="Genomic_DNA"/>
</dbReference>
<dbReference type="Pfam" id="PF04357">
    <property type="entry name" value="TamB"/>
    <property type="match status" value="1"/>
</dbReference>
<dbReference type="Proteomes" id="UP000217250">
    <property type="component" value="Chromosome"/>
</dbReference>
<evidence type="ECO:0000259" key="6">
    <source>
        <dbReference type="Pfam" id="PF04357"/>
    </source>
</evidence>
<evidence type="ECO:0000256" key="4">
    <source>
        <dbReference type="ARBA" id="ARBA00023136"/>
    </source>
</evidence>
<protein>
    <submittedName>
        <fullName evidence="7">DUF490 domain-containing protein</fullName>
    </submittedName>
</protein>
<reference evidence="8" key="1">
    <citation type="submission" date="2017-06" db="EMBL/GenBank/DDBJ databases">
        <title>Capnocytophaga spp. assemblies.</title>
        <authorList>
            <person name="Gulvik C.A."/>
        </authorList>
    </citation>
    <scope>NUCLEOTIDE SEQUENCE [LARGE SCALE GENOMIC DNA]</scope>
    <source>
        <strain evidence="8">H1496</strain>
    </source>
</reference>
<sequence length="1458" mass="164120">MIGKIFRILKTIIKIGIYTLIFIFLALMIPAVQTKLASWVMERINTDYNVNIHIDKVSISLTGMVGLDGVLIRDHHQDTLIAAQSIRTPLLDLKAAMDGNLIFSHIETNELFLNMKTHKGDTLTNLDVFVSRFDSGTPRSKDPFVMRANTIKLRDTHFRVSDYNIAQGENPIQTDIKHIAGTIVDFDIVDSEVKFQMKKGSLLFDNHLKVEELETYFQYTDSLIFLDRVNIRTPSTHIDADLAFEPYNNSFADFLNKITVRAELRSSFIGTDDINGFYNGFGKGKTLEVEGKFSGTLNNLSIKEVHLYHANTNIEGQDILLRNAFSSDKDFVFWGDFSHFSTSYSDLVGLMPELIGESLPKELRDFGLLEGQTELTYTTQDLLLDADVFTQKGDFILSGSFYGLKDLNKTTYKGTIDTYQLQLGNLLEVKDLGKLSAGLQFVGTGLSLKKLQKLSLHGNVREVSYKDYLYKDIKLDAEYFNKKIKATASIGDDNLQMDFKGMADITSSQRSNYMLSGQMKYIDLKALGLVKKDSIAKVKGEIDLDITGNTIDNMVGKVVLKNASYQKNSQTYDFADFAINIEKDTTSLRTITLESSDIISGKVQGEFKFAEIGKVLVNTLAYGFENYKPFKVMQGQYLTFDFKIYNKIIEIFFPELSFAPNTFIRGKLVGDDYDFKLNFRSPYINISDYSLRGVNLEYDKKNPVYRSLIQMSSIQNPYYKISDLNVLNTSVNDTLFFQTEFKGGKNSEDDYTIKLYHTINERRESVIGMKHSTIYFKGNEWAFDQRSENQLRINRKLDSITIRPFTLHHKDESITFNGMASKHNNYKDLHLVFDKVDINKIIPAIDNLDLAGVLNGHLSLMQDRNKYTPEADLTLKSFMLNKYEMGDLQANISGNEDLTSFKTKLEFLNGLGEGLLAQGNIFIKDANTYLDLRATLTKLNLKPFGPFMQDILSNLRGALSGEAQITGEVSKPKVEGVLQLSQAGLGVPYLNIDMELSDNAQIFLEDNKFIFKDITLTDTAYKTKALFNGLISHRRFTDWYLDLKFDTQNKRFLALNTSAKDNDLFYGTGFIVGKANIIGDVNALTINVNAVTGEGTKFKIPLSDTQTVGDDSFITFVSKEKSKKNLVVKTYQGLELHFEVDILPSAEVEIIVDPKNNSSLIGRGAGTLLMEINTNGKFNMWGDFITTSGEYNFKYEGLIDKKFKVLPNGSISWNGDPMGATLQNLRAAYTLYANPSVLLNSSQYNRKIQTQVIINLQGDLAHPETVFDLKFPDSSPSLVSELNYRLESSDKKQLQAFSLLAQGNFLSDAAAGEKLLAYNMLETAAGIFNQLLSSEDDKLNLGVSYEAGTIDPNRAYNSADRLGITVSTQITDRVLFNGKLGIPVGGVTQTAVAGDFEVQFLLTKDGRLSAKIFNRENELQQYLIDKIDYSQGVGLTYKVDFDTFKQLIRDIFTKAKKK</sequence>
<dbReference type="GO" id="GO:0009306">
    <property type="term" value="P:protein secretion"/>
    <property type="evidence" value="ECO:0007669"/>
    <property type="project" value="InterPro"/>
</dbReference>
<dbReference type="KEGG" id="cgh:CGC50_05210"/>
<proteinExistence type="predicted"/>
<name>A0A250FRD5_9FLAO</name>
<feature type="domain" description="Translocation and assembly module TamB C-terminal" evidence="6">
    <location>
        <begin position="1016"/>
        <end position="1441"/>
    </location>
</feature>
<gene>
    <name evidence="7" type="ORF">CGC50_05210</name>
</gene>
<comment type="subcellular location">
    <subcellularLocation>
        <location evidence="1">Membrane</location>
        <topology evidence="1">Single-pass membrane protein</topology>
    </subcellularLocation>
</comment>
<dbReference type="GeneID" id="84807962"/>